<accession>A0AC61RAR1</accession>
<gene>
    <name evidence="1" type="ORF">E5336_00670</name>
</gene>
<evidence type="ECO:0000313" key="1">
    <source>
        <dbReference type="EMBL" id="TGY67367.1"/>
    </source>
</evidence>
<proteinExistence type="predicted"/>
<sequence length="569" mass="61296">MKTLKKMSALLVALVMTMFTVVPAFAEEITSAPKDPTSKIFADIKDHELVAYQIFKGDAIREDVTTGEGETAKTENTGVLSNIEWGNGINSSAFITDLNTAFPAWGLTASSTAADVANKFNGLSVEDANKVAQIAFDNKTGTPISLTNPGKTTVRQGYYLIVDTTKKVESGDSLNPAILAVNGNVTVKEKKDKVTVDKTVKNETDTDFAEATDSSIGKKVTFKLHTKVIDEVALANYESYFLQFSDTASNALDPVVDADKKVVFKAYLSEDDTLVTEGENADEDITNWFTASIVTGTGTADRTFTFTDENIKNSKAEDPNYAAGKHIFITYEATLNNNAVIGSTGNPNKVVVNYSNNPNWDGEGTPPTGTTPEDKAIVFSFELDGTKVAKEDSSTTLTGAEFVVYRMNNNNQKEYAVMDTNKKITDWEVLTDEDLNGKIADEATDRNKYLLISDEKGAFGIQGLGDGTYFLQETKAPAGYNLITSPIEFEITSTQENKELKSVSIKIGEKTVNGTVSTGTVNTTVENTKGTTLPETGGMGTTMLYVAGGILLVGSAVLLVTKKRMGHEG</sequence>
<dbReference type="EMBL" id="SRYG01000001">
    <property type="protein sequence ID" value="TGY67367.1"/>
    <property type="molecule type" value="Genomic_DNA"/>
</dbReference>
<reference evidence="1" key="1">
    <citation type="submission" date="2019-04" db="EMBL/GenBank/DDBJ databases">
        <title>Microbes associate with the intestines of laboratory mice.</title>
        <authorList>
            <person name="Navarre W."/>
            <person name="Wong E."/>
            <person name="Huang K."/>
            <person name="Tropini C."/>
            <person name="Ng K."/>
            <person name="Yu B."/>
        </authorList>
    </citation>
    <scope>NUCLEOTIDE SEQUENCE</scope>
    <source>
        <strain evidence="1">NM09_H32</strain>
    </source>
</reference>
<organism evidence="1 2">
    <name type="scientific">Dubosiella muris</name>
    <dbReference type="NCBI Taxonomy" id="3038133"/>
    <lineage>
        <taxon>Bacteria</taxon>
        <taxon>Bacillati</taxon>
        <taxon>Bacillota</taxon>
        <taxon>Erysipelotrichia</taxon>
        <taxon>Erysipelotrichales</taxon>
        <taxon>Erysipelotrichaceae</taxon>
        <taxon>Dubosiella</taxon>
    </lineage>
</organism>
<name>A0AC61RAR1_9FIRM</name>
<dbReference type="Proteomes" id="UP000308836">
    <property type="component" value="Unassembled WGS sequence"/>
</dbReference>
<comment type="caution">
    <text evidence="1">The sequence shown here is derived from an EMBL/GenBank/DDBJ whole genome shotgun (WGS) entry which is preliminary data.</text>
</comment>
<evidence type="ECO:0000313" key="2">
    <source>
        <dbReference type="Proteomes" id="UP000308836"/>
    </source>
</evidence>
<keyword evidence="2" id="KW-1185">Reference proteome</keyword>
<protein>
    <submittedName>
        <fullName evidence="1">LPXTG cell wall anchor domain-containing protein</fullName>
    </submittedName>
</protein>